<evidence type="ECO:0000256" key="1">
    <source>
        <dbReference type="ARBA" id="ARBA00004127"/>
    </source>
</evidence>
<dbReference type="AlphaFoldDB" id="A0AAW9QUY0"/>
<evidence type="ECO:0000313" key="6">
    <source>
        <dbReference type="EMBL" id="MEJ1248205.1"/>
    </source>
</evidence>
<keyword evidence="4" id="KW-0472">Membrane</keyword>
<comment type="subcellular location">
    <subcellularLocation>
        <location evidence="1">Endomembrane system</location>
        <topology evidence="1">Multi-pass membrane protein</topology>
    </subcellularLocation>
</comment>
<evidence type="ECO:0000256" key="2">
    <source>
        <dbReference type="ARBA" id="ARBA00022692"/>
    </source>
</evidence>
<reference evidence="6 7" key="1">
    <citation type="journal article" date="2016" name="Antonie Van Leeuwenhoek">
        <title>Denitratimonas tolerans gen. nov., sp. nov., a denitrifying bacterium isolated from a bioreactor for tannery wastewater treatment.</title>
        <authorList>
            <person name="Han S.I."/>
            <person name="Kim J.O."/>
            <person name="Lee Y.R."/>
            <person name="Ekpeghere K.I."/>
            <person name="Koh S.C."/>
            <person name="Whang K.S."/>
        </authorList>
    </citation>
    <scope>NUCLEOTIDE SEQUENCE [LARGE SCALE GENOMIC DNA]</scope>
    <source>
        <strain evidence="6 7">KACC 17565</strain>
    </source>
</reference>
<dbReference type="GO" id="GO:0012505">
    <property type="term" value="C:endomembrane system"/>
    <property type="evidence" value="ECO:0007669"/>
    <property type="project" value="UniProtKB-SubCell"/>
</dbReference>
<protein>
    <submittedName>
        <fullName evidence="6">YkvA family protein</fullName>
    </submittedName>
</protein>
<name>A0AAW9QUY0_9GAMM</name>
<evidence type="ECO:0000256" key="3">
    <source>
        <dbReference type="ARBA" id="ARBA00022989"/>
    </source>
</evidence>
<dbReference type="EMBL" id="JBBDHC010000001">
    <property type="protein sequence ID" value="MEJ1248205.1"/>
    <property type="molecule type" value="Genomic_DNA"/>
</dbReference>
<dbReference type="InterPro" id="IPR010652">
    <property type="entry name" value="DUF1232"/>
</dbReference>
<proteinExistence type="predicted"/>
<dbReference type="Proteomes" id="UP001364472">
    <property type="component" value="Unassembled WGS sequence"/>
</dbReference>
<dbReference type="RefSeq" id="WP_337333915.1">
    <property type="nucleotide sequence ID" value="NZ_JBBDHC010000001.1"/>
</dbReference>
<accession>A0AAW9QUY0</accession>
<comment type="caution">
    <text evidence="6">The sequence shown here is derived from an EMBL/GenBank/DDBJ whole genome shotgun (WGS) entry which is preliminary data.</text>
</comment>
<sequence length="204" mass="22941">MPLSISFELSDQDLEHFVAAQRSATAAAESKSADEIIAASTQMLEGALKAKVPDFVQQRLAMLDNLIAMLRDEGWSLPDADRQRVLAALVYFVDPADVIPDSVPVLGYLDDAIMIELCVRDLKHEIDAYDDFCDFRESEAGRLGQSPSEVGRCDWLDARREELQNRMHLRRERDFGVGYGNSSGYASGKTYLSRSWRPSIFTMR</sequence>
<evidence type="ECO:0000313" key="7">
    <source>
        <dbReference type="Proteomes" id="UP001364472"/>
    </source>
</evidence>
<keyword evidence="3" id="KW-1133">Transmembrane helix</keyword>
<gene>
    <name evidence="6" type="ORF">WB794_00720</name>
</gene>
<dbReference type="Pfam" id="PF06803">
    <property type="entry name" value="DUF1232"/>
    <property type="match status" value="1"/>
</dbReference>
<evidence type="ECO:0000256" key="4">
    <source>
        <dbReference type="ARBA" id="ARBA00023136"/>
    </source>
</evidence>
<keyword evidence="7" id="KW-1185">Reference proteome</keyword>
<feature type="domain" description="DUF1232" evidence="5">
    <location>
        <begin position="85"/>
        <end position="115"/>
    </location>
</feature>
<keyword evidence="2" id="KW-0812">Transmembrane</keyword>
<evidence type="ECO:0000259" key="5">
    <source>
        <dbReference type="Pfam" id="PF06803"/>
    </source>
</evidence>
<organism evidence="6 7">
    <name type="scientific">Denitratimonas tolerans</name>
    <dbReference type="NCBI Taxonomy" id="1338420"/>
    <lineage>
        <taxon>Bacteria</taxon>
        <taxon>Pseudomonadati</taxon>
        <taxon>Pseudomonadota</taxon>
        <taxon>Gammaproteobacteria</taxon>
        <taxon>Lysobacterales</taxon>
        <taxon>Lysobacteraceae</taxon>
        <taxon>Denitratimonas</taxon>
    </lineage>
</organism>